<name>A0A250FRK5_9FLAO</name>
<sequence>MSDEYSNKLTDDIVKYGFEVIMVPQTNYLPSFAYTVGLWKSYKHPELISLGLPIDTLHTMLNTVAFEVIKKEKLIEIGRNYHDILEKYPVQFLTVDKRNIPDYFGQAISYYQTVDFPALQLIWPDDKGIFPYESDFREDLIYLQPLLDRNADFKFREDKLCPVFTTSAWLENQQPIVDVIHDKEGHWFFLPLGEPDWKLVSLEELIKVDPTLNDVFDLDYGECANREFVGGRWKRDIYEE</sequence>
<organism evidence="1 2">
    <name type="scientific">Capnocytophaga gingivalis</name>
    <dbReference type="NCBI Taxonomy" id="1017"/>
    <lineage>
        <taxon>Bacteria</taxon>
        <taxon>Pseudomonadati</taxon>
        <taxon>Bacteroidota</taxon>
        <taxon>Flavobacteriia</taxon>
        <taxon>Flavobacteriales</taxon>
        <taxon>Flavobacteriaceae</taxon>
        <taxon>Capnocytophaga</taxon>
    </lineage>
</organism>
<dbReference type="RefSeq" id="WP_095909953.1">
    <property type="nucleotide sequence ID" value="NZ_CAURQZ010000004.1"/>
</dbReference>
<dbReference type="Pfam" id="PF14081">
    <property type="entry name" value="DUF4262"/>
    <property type="match status" value="1"/>
</dbReference>
<dbReference type="InterPro" id="IPR025358">
    <property type="entry name" value="DUF4262"/>
</dbReference>
<evidence type="ECO:0008006" key="3">
    <source>
        <dbReference type="Google" id="ProtNLM"/>
    </source>
</evidence>
<dbReference type="OrthoDB" id="9793188at2"/>
<evidence type="ECO:0000313" key="1">
    <source>
        <dbReference type="EMBL" id="ATA86597.1"/>
    </source>
</evidence>
<dbReference type="Proteomes" id="UP000217250">
    <property type="component" value="Chromosome"/>
</dbReference>
<accession>A0A250FRK5</accession>
<dbReference type="GeneID" id="84807941"/>
<reference evidence="2" key="1">
    <citation type="submission" date="2017-06" db="EMBL/GenBank/DDBJ databases">
        <title>Capnocytophaga spp. assemblies.</title>
        <authorList>
            <person name="Gulvik C.A."/>
        </authorList>
    </citation>
    <scope>NUCLEOTIDE SEQUENCE [LARGE SCALE GENOMIC DNA]</scope>
    <source>
        <strain evidence="2">H1496</strain>
    </source>
</reference>
<dbReference type="EMBL" id="CP022386">
    <property type="protein sequence ID" value="ATA86597.1"/>
    <property type="molecule type" value="Genomic_DNA"/>
</dbReference>
<dbReference type="KEGG" id="cgh:CGC50_05105"/>
<dbReference type="AlphaFoldDB" id="A0A250FRK5"/>
<proteinExistence type="predicted"/>
<protein>
    <recommendedName>
        <fullName evidence="3">DUF4262 domain-containing protein</fullName>
    </recommendedName>
</protein>
<evidence type="ECO:0000313" key="2">
    <source>
        <dbReference type="Proteomes" id="UP000217250"/>
    </source>
</evidence>
<gene>
    <name evidence="1" type="ORF">CGC50_05105</name>
</gene>